<sequence>MNTMLFPEDVANVIQSFYLCNKGDEATTDLLLAVGAELLDVSIDKMLEMITEGF</sequence>
<reference evidence="1" key="1">
    <citation type="journal article" date="2021" name="Proc. Natl. Acad. Sci. U.S.A.">
        <title>A Catalog of Tens of Thousands of Viruses from Human Metagenomes Reveals Hidden Associations with Chronic Diseases.</title>
        <authorList>
            <person name="Tisza M.J."/>
            <person name="Buck C.B."/>
        </authorList>
    </citation>
    <scope>NUCLEOTIDE SEQUENCE</scope>
    <source>
        <strain evidence="1">CtE6L85</strain>
    </source>
</reference>
<dbReference type="EMBL" id="BK015711">
    <property type="protein sequence ID" value="DAE21346.1"/>
    <property type="molecule type" value="Genomic_DNA"/>
</dbReference>
<name>A0A8S5QQR1_9CAUD</name>
<proteinExistence type="predicted"/>
<evidence type="ECO:0000313" key="1">
    <source>
        <dbReference type="EMBL" id="DAE21346.1"/>
    </source>
</evidence>
<organism evidence="1">
    <name type="scientific">Siphoviridae sp. ctE6L85</name>
    <dbReference type="NCBI Taxonomy" id="2826202"/>
    <lineage>
        <taxon>Viruses</taxon>
        <taxon>Duplodnaviria</taxon>
        <taxon>Heunggongvirae</taxon>
        <taxon>Uroviricota</taxon>
        <taxon>Caudoviricetes</taxon>
    </lineage>
</organism>
<protein>
    <submittedName>
        <fullName evidence="1">Uncharacterized protein</fullName>
    </submittedName>
</protein>
<accession>A0A8S5QQR1</accession>